<dbReference type="InterPro" id="IPR024215">
    <property type="entry name" value="DUF3847"/>
</dbReference>
<evidence type="ECO:0000256" key="1">
    <source>
        <dbReference type="SAM" id="Coils"/>
    </source>
</evidence>
<keyword evidence="1" id="KW-0175">Coiled coil</keyword>
<feature type="coiled-coil region" evidence="1">
    <location>
        <begin position="39"/>
        <end position="87"/>
    </location>
</feature>
<evidence type="ECO:0000313" key="2">
    <source>
        <dbReference type="EMBL" id="RGK38992.1"/>
    </source>
</evidence>
<sequence length="148" mass="16962">MFLCLNTFTYCGIAFRSRVISCGCKPISYIPCLAARILKTYEKGDLKKMKNEKEKLEKDLENAQMKLSQTEHKVQALENQRKFLMKKEDRQRTHHLCNMGGAIQSISKDADALTKVEFFLLMEQIFSLSAVQELVAEAKRKHDEGGDV</sequence>
<dbReference type="EMBL" id="QSQN01000022">
    <property type="protein sequence ID" value="RGK38992.1"/>
    <property type="molecule type" value="Genomic_DNA"/>
</dbReference>
<dbReference type="EMBL" id="QRMI01000046">
    <property type="protein sequence ID" value="RHJ57508.1"/>
    <property type="molecule type" value="Genomic_DNA"/>
</dbReference>
<name>A0A3E4LPD6_9FIRM</name>
<dbReference type="AlphaFoldDB" id="A0A3E4LPD6"/>
<accession>A0A3E4LPD6</accession>
<organism evidence="2 4">
    <name type="scientific">[Ruminococcus] lactaris</name>
    <dbReference type="NCBI Taxonomy" id="46228"/>
    <lineage>
        <taxon>Bacteria</taxon>
        <taxon>Bacillati</taxon>
        <taxon>Bacillota</taxon>
        <taxon>Clostridia</taxon>
        <taxon>Lachnospirales</taxon>
        <taxon>Lachnospiraceae</taxon>
        <taxon>Mediterraneibacter</taxon>
    </lineage>
</organism>
<evidence type="ECO:0000313" key="4">
    <source>
        <dbReference type="Proteomes" id="UP000260793"/>
    </source>
</evidence>
<reference evidence="4 5" key="1">
    <citation type="submission" date="2018-08" db="EMBL/GenBank/DDBJ databases">
        <title>A genome reference for cultivated species of the human gut microbiota.</title>
        <authorList>
            <person name="Zou Y."/>
            <person name="Xue W."/>
            <person name="Luo G."/>
        </authorList>
    </citation>
    <scope>NUCLEOTIDE SEQUENCE [LARGE SCALE GENOMIC DNA]</scope>
    <source>
        <strain evidence="3 5">AM09-9</strain>
        <strain evidence="2 4">TF11-7</strain>
    </source>
</reference>
<gene>
    <name evidence="3" type="ORF">DW116_12630</name>
    <name evidence="2" type="ORF">DXD17_09160</name>
</gene>
<dbReference type="Proteomes" id="UP000260793">
    <property type="component" value="Unassembled WGS sequence"/>
</dbReference>
<dbReference type="Proteomes" id="UP000285832">
    <property type="component" value="Unassembled WGS sequence"/>
</dbReference>
<protein>
    <submittedName>
        <fullName evidence="2">DUF3847 domain-containing protein</fullName>
    </submittedName>
</protein>
<proteinExistence type="predicted"/>
<evidence type="ECO:0000313" key="5">
    <source>
        <dbReference type="Proteomes" id="UP000285832"/>
    </source>
</evidence>
<evidence type="ECO:0000313" key="3">
    <source>
        <dbReference type="EMBL" id="RHJ57508.1"/>
    </source>
</evidence>
<dbReference type="Pfam" id="PF12958">
    <property type="entry name" value="DUF3847"/>
    <property type="match status" value="1"/>
</dbReference>
<comment type="caution">
    <text evidence="2">The sequence shown here is derived from an EMBL/GenBank/DDBJ whole genome shotgun (WGS) entry which is preliminary data.</text>
</comment>